<protein>
    <submittedName>
        <fullName evidence="2">MFS transporter</fullName>
    </submittedName>
</protein>
<proteinExistence type="predicted"/>
<feature type="transmembrane region" description="Helical" evidence="1">
    <location>
        <begin position="6"/>
        <end position="27"/>
    </location>
</feature>
<keyword evidence="1" id="KW-1133">Transmembrane helix</keyword>
<gene>
    <name evidence="2" type="ORF">CW360_00740</name>
</gene>
<keyword evidence="1" id="KW-0812">Transmembrane</keyword>
<evidence type="ECO:0000256" key="1">
    <source>
        <dbReference type="SAM" id="Phobius"/>
    </source>
</evidence>
<accession>A0A2I0CUD7</accession>
<feature type="transmembrane region" description="Helical" evidence="1">
    <location>
        <begin position="86"/>
        <end position="105"/>
    </location>
</feature>
<sequence length="148" mass="16918">MTEQDYLLAWAAYALAALGCLLVWLKLTGWMWRWLREPLRVLVMVLLASPTVVDAERGLLAPSIAITAMDLLLKTGNNAWRAAADLSLYTLLALAAYLVFALLRWPIERSVQRRRTQAAARAEDPRTLRELLAEEDDQARFERREPRI</sequence>
<keyword evidence="1" id="KW-0472">Membrane</keyword>
<name>A0A2I0CUD7_9PSED</name>
<evidence type="ECO:0000313" key="2">
    <source>
        <dbReference type="EMBL" id="PKF73020.1"/>
    </source>
</evidence>
<evidence type="ECO:0000313" key="3">
    <source>
        <dbReference type="Proteomes" id="UP000242861"/>
    </source>
</evidence>
<dbReference type="RefSeq" id="WP_101192408.1">
    <property type="nucleotide sequence ID" value="NZ_JBICLX010000007.1"/>
</dbReference>
<dbReference type="Proteomes" id="UP000242861">
    <property type="component" value="Unassembled WGS sequence"/>
</dbReference>
<dbReference type="EMBL" id="PIYS01000002">
    <property type="protein sequence ID" value="PKF73020.1"/>
    <property type="molecule type" value="Genomic_DNA"/>
</dbReference>
<dbReference type="AlphaFoldDB" id="A0A2I0CUD7"/>
<comment type="caution">
    <text evidence="2">The sequence shown here is derived from an EMBL/GenBank/DDBJ whole genome shotgun (WGS) entry which is preliminary data.</text>
</comment>
<organism evidence="2 3">
    <name type="scientific">Pseudomonas fluvialis</name>
    <dbReference type="NCBI Taxonomy" id="1793966"/>
    <lineage>
        <taxon>Bacteria</taxon>
        <taxon>Pseudomonadati</taxon>
        <taxon>Pseudomonadota</taxon>
        <taxon>Gammaproteobacteria</taxon>
        <taxon>Pseudomonadales</taxon>
        <taxon>Pseudomonadaceae</taxon>
        <taxon>Pseudomonas</taxon>
    </lineage>
</organism>
<reference evidence="3" key="1">
    <citation type="submission" date="2017-12" db="EMBL/GenBank/DDBJ databases">
        <authorList>
            <person name="Yu X.-Y."/>
        </authorList>
    </citation>
    <scope>NUCLEOTIDE SEQUENCE [LARGE SCALE GENOMIC DNA]</scope>
    <source>
        <strain evidence="3">ZYSR67-Z</strain>
    </source>
</reference>